<dbReference type="InterPro" id="IPR023052">
    <property type="entry name" value="Cell_div_SepF"/>
</dbReference>
<evidence type="ECO:0000313" key="7">
    <source>
        <dbReference type="Proteomes" id="UP000830167"/>
    </source>
</evidence>
<protein>
    <recommendedName>
        <fullName evidence="5">Cell division protein SepF</fullName>
    </recommendedName>
</protein>
<comment type="similarity">
    <text evidence="5">Belongs to the SepF family.</text>
</comment>
<dbReference type="Gene3D" id="3.30.110.150">
    <property type="entry name" value="SepF-like protein"/>
    <property type="match status" value="1"/>
</dbReference>
<name>A0ABY4CFN1_9BACL</name>
<dbReference type="InterPro" id="IPR007561">
    <property type="entry name" value="Cell_div_SepF/SepF-rel"/>
</dbReference>
<comment type="function">
    <text evidence="4 5">Cell division protein that is part of the divisome complex and is recruited early to the Z-ring. Probably stimulates Z-ring formation, perhaps through the cross-linking of FtsZ protofilaments. Its function overlaps with FtsA.</text>
</comment>
<evidence type="ECO:0000256" key="4">
    <source>
        <dbReference type="ARBA" id="ARBA00044936"/>
    </source>
</evidence>
<dbReference type="Pfam" id="PF04472">
    <property type="entry name" value="SepF"/>
    <property type="match status" value="1"/>
</dbReference>
<evidence type="ECO:0000256" key="2">
    <source>
        <dbReference type="ARBA" id="ARBA00023210"/>
    </source>
</evidence>
<comment type="subcellular location">
    <subcellularLocation>
        <location evidence="5">Cytoplasm</location>
    </subcellularLocation>
    <text evidence="5">Localizes to the division site, in a FtsZ-dependent manner.</text>
</comment>
<evidence type="ECO:0000256" key="1">
    <source>
        <dbReference type="ARBA" id="ARBA00022618"/>
    </source>
</evidence>
<reference evidence="6" key="1">
    <citation type="submission" date="2021-12" db="EMBL/GenBank/DDBJ databases">
        <title>Alicyclobacillaceae gen. nov., sp. nov., isolated from chalcocite enrichment system.</title>
        <authorList>
            <person name="Jiang Z."/>
        </authorList>
    </citation>
    <scope>NUCLEOTIDE SEQUENCE</scope>
    <source>
        <strain evidence="6">MYW30-H2</strain>
    </source>
</reference>
<proteinExistence type="inferred from homology"/>
<comment type="subunit">
    <text evidence="5">Homodimer. Interacts with FtsZ.</text>
</comment>
<dbReference type="PANTHER" id="PTHR35798:SF1">
    <property type="entry name" value="CELL DIVISION PROTEIN SEPF"/>
    <property type="match status" value="1"/>
</dbReference>
<gene>
    <name evidence="5" type="primary">sepF</name>
    <name evidence="6" type="ORF">LSG31_14755</name>
</gene>
<keyword evidence="1 5" id="KW-0132">Cell division</keyword>
<sequence>MAQFVNKMLTFFGLSDDPEEEFQQAADAKANPQVVPINQEDAGAASRKGTVVSLHAQKQVKVVLCEPQGYDDAASIADHLRNRRSVIVNLHKSPYEQAVRIIDFLSGTTYALSGTMQKLGPQVFLYAPENVDIQGSISEILGKAPESFK</sequence>
<dbReference type="Proteomes" id="UP000830167">
    <property type="component" value="Chromosome"/>
</dbReference>
<keyword evidence="2 5" id="KW-0717">Septation</keyword>
<dbReference type="HAMAP" id="MF_01197">
    <property type="entry name" value="SepF"/>
    <property type="match status" value="1"/>
</dbReference>
<evidence type="ECO:0000256" key="5">
    <source>
        <dbReference type="HAMAP-Rule" id="MF_01197"/>
    </source>
</evidence>
<dbReference type="RefSeq" id="WP_347435851.1">
    <property type="nucleotide sequence ID" value="NZ_CP089291.1"/>
</dbReference>
<dbReference type="InterPro" id="IPR038594">
    <property type="entry name" value="SepF-like_sf"/>
</dbReference>
<organism evidence="6 7">
    <name type="scientific">Fodinisporobacter ferrooxydans</name>
    <dbReference type="NCBI Taxonomy" id="2901836"/>
    <lineage>
        <taxon>Bacteria</taxon>
        <taxon>Bacillati</taxon>
        <taxon>Bacillota</taxon>
        <taxon>Bacilli</taxon>
        <taxon>Bacillales</taxon>
        <taxon>Alicyclobacillaceae</taxon>
        <taxon>Fodinisporobacter</taxon>
    </lineage>
</organism>
<evidence type="ECO:0000256" key="3">
    <source>
        <dbReference type="ARBA" id="ARBA00023306"/>
    </source>
</evidence>
<dbReference type="EMBL" id="CP089291">
    <property type="protein sequence ID" value="UOF89169.1"/>
    <property type="molecule type" value="Genomic_DNA"/>
</dbReference>
<keyword evidence="3 5" id="KW-0131">Cell cycle</keyword>
<dbReference type="PANTHER" id="PTHR35798">
    <property type="entry name" value="CELL DIVISION PROTEIN SEPF"/>
    <property type="match status" value="1"/>
</dbReference>
<keyword evidence="7" id="KW-1185">Reference proteome</keyword>
<dbReference type="GO" id="GO:0051301">
    <property type="term" value="P:cell division"/>
    <property type="evidence" value="ECO:0007669"/>
    <property type="project" value="UniProtKB-KW"/>
</dbReference>
<accession>A0ABY4CFN1</accession>
<keyword evidence="5" id="KW-0963">Cytoplasm</keyword>
<evidence type="ECO:0000313" key="6">
    <source>
        <dbReference type="EMBL" id="UOF89169.1"/>
    </source>
</evidence>